<dbReference type="Gene3D" id="2.60.40.1090">
    <property type="entry name" value="Fimbrial-type adhesion domain"/>
    <property type="match status" value="1"/>
</dbReference>
<dbReference type="RefSeq" id="WP_084717291.1">
    <property type="nucleotide sequence ID" value="NZ_FO704551.1"/>
</dbReference>
<accession>A0A068R3D0</accession>
<dbReference type="HOGENOM" id="CLU_058392_0_2_6"/>
<keyword evidence="4" id="KW-0281">Fimbrium</keyword>
<dbReference type="InterPro" id="IPR036937">
    <property type="entry name" value="Adhesion_dom_fimbrial_sf"/>
</dbReference>
<keyword evidence="3 5" id="KW-0732">Signal</keyword>
<evidence type="ECO:0000313" key="7">
    <source>
        <dbReference type="EMBL" id="CDG21732.1"/>
    </source>
</evidence>
<evidence type="ECO:0000256" key="3">
    <source>
        <dbReference type="ARBA" id="ARBA00022729"/>
    </source>
</evidence>
<dbReference type="EMBL" id="FO704551">
    <property type="protein sequence ID" value="CDG21732.1"/>
    <property type="molecule type" value="Genomic_DNA"/>
</dbReference>
<dbReference type="GO" id="GO:0043709">
    <property type="term" value="P:cell adhesion involved in single-species biofilm formation"/>
    <property type="evidence" value="ECO:0007669"/>
    <property type="project" value="TreeGrafter"/>
</dbReference>
<dbReference type="SUPFAM" id="SSF49401">
    <property type="entry name" value="Bacterial adhesins"/>
    <property type="match status" value="1"/>
</dbReference>
<name>A0A068R3D0_9GAMM</name>
<comment type="similarity">
    <text evidence="2">Belongs to the fimbrial protein family.</text>
</comment>
<comment type="subcellular location">
    <subcellularLocation>
        <location evidence="1">Fimbrium</location>
    </subcellularLocation>
</comment>
<reference evidence="7 8" key="1">
    <citation type="submission" date="2013-07" db="EMBL/GenBank/DDBJ databases">
        <authorList>
            <person name="Genoscope - CEA"/>
        </authorList>
    </citation>
    <scope>NUCLEOTIDE SEQUENCE [LARGE SCALE GENOMIC DNA]</scope>
    <source>
        <strain evidence="7 8">G6</strain>
    </source>
</reference>
<dbReference type="PANTHER" id="PTHR33420:SF3">
    <property type="entry name" value="FIMBRIAL SUBUNIT ELFA"/>
    <property type="match status" value="1"/>
</dbReference>
<dbReference type="Pfam" id="PF00419">
    <property type="entry name" value="Fimbrial"/>
    <property type="match status" value="1"/>
</dbReference>
<dbReference type="Proteomes" id="UP000032735">
    <property type="component" value="Chromosome"/>
</dbReference>
<gene>
    <name evidence="7" type="ORF">XPG1_2077</name>
</gene>
<organism evidence="7 8">
    <name type="scientific">Xenorhabdus poinarii G6</name>
    <dbReference type="NCBI Taxonomy" id="1354304"/>
    <lineage>
        <taxon>Bacteria</taxon>
        <taxon>Pseudomonadati</taxon>
        <taxon>Pseudomonadota</taxon>
        <taxon>Gammaproteobacteria</taxon>
        <taxon>Enterobacterales</taxon>
        <taxon>Morganellaceae</taxon>
        <taxon>Xenorhabdus</taxon>
    </lineage>
</organism>
<evidence type="ECO:0000256" key="4">
    <source>
        <dbReference type="ARBA" id="ARBA00023263"/>
    </source>
</evidence>
<dbReference type="InterPro" id="IPR050263">
    <property type="entry name" value="Bact_Fimbrial_Adh_Pro"/>
</dbReference>
<proteinExistence type="inferred from homology"/>
<evidence type="ECO:0000256" key="5">
    <source>
        <dbReference type="SAM" id="SignalP"/>
    </source>
</evidence>
<dbReference type="GO" id="GO:0009289">
    <property type="term" value="C:pilus"/>
    <property type="evidence" value="ECO:0007669"/>
    <property type="project" value="UniProtKB-SubCell"/>
</dbReference>
<dbReference type="InterPro" id="IPR000259">
    <property type="entry name" value="Adhesion_dom_fimbrial"/>
</dbReference>
<dbReference type="AlphaFoldDB" id="A0A068R3D0"/>
<feature type="signal peptide" evidence="5">
    <location>
        <begin position="1"/>
        <end position="37"/>
    </location>
</feature>
<feature type="domain" description="Fimbrial-type adhesion" evidence="6">
    <location>
        <begin position="191"/>
        <end position="324"/>
    </location>
</feature>
<sequence>MMFNFECNNHLQIKVSHFLLVLFIVIIASSYATQVTAANSVCTANNKIQTVTFGDISVDSNKTAFPYKEEKIGGEVYVECQKKIFGQNIYVHSISGTVGHPSNDGFYHTSLSGVRFKWILTVLGLAEQFMVQGSVRGIGNKKTFGSKFIIAIDNKVQSGTVEDIIIKMARLDENKKYTGEILYEYIIPKFNITARSCEITTPAINIPMGTVLKSHFKNIGDTAGGRSFEIGVQCKGAPNANITWEPGKANINGVINADATSSATGIGIQILDDKSNPVEFGNKQDLGTINTSKTLSYMAKYYQTSHPVTAGSVNATATFTIDYK</sequence>
<dbReference type="InterPro" id="IPR008966">
    <property type="entry name" value="Adhesion_dom_sf"/>
</dbReference>
<evidence type="ECO:0000256" key="1">
    <source>
        <dbReference type="ARBA" id="ARBA00004561"/>
    </source>
</evidence>
<feature type="chain" id="PRO_5001654543" evidence="5">
    <location>
        <begin position="38"/>
        <end position="324"/>
    </location>
</feature>
<dbReference type="KEGG" id="xpo:XPG1_2077"/>
<evidence type="ECO:0000256" key="2">
    <source>
        <dbReference type="ARBA" id="ARBA00006671"/>
    </source>
</evidence>
<evidence type="ECO:0000259" key="6">
    <source>
        <dbReference type="Pfam" id="PF00419"/>
    </source>
</evidence>
<dbReference type="PANTHER" id="PTHR33420">
    <property type="entry name" value="FIMBRIAL SUBUNIT ELFA-RELATED"/>
    <property type="match status" value="1"/>
</dbReference>
<evidence type="ECO:0000313" key="8">
    <source>
        <dbReference type="Proteomes" id="UP000032735"/>
    </source>
</evidence>
<keyword evidence="8" id="KW-1185">Reference proteome</keyword>
<protein>
    <submittedName>
        <fullName evidence="7">Putative Fimbria adhesin protein</fullName>
    </submittedName>
</protein>
<dbReference type="STRING" id="1354304.XPG1_2077"/>